<feature type="region of interest" description="Disordered" evidence="5">
    <location>
        <begin position="372"/>
        <end position="393"/>
    </location>
</feature>
<evidence type="ECO:0000256" key="6">
    <source>
        <dbReference type="SAM" id="Phobius"/>
    </source>
</evidence>
<comment type="subcellular location">
    <subcellularLocation>
        <location evidence="1">Membrane</location>
        <topology evidence="1">Single-pass membrane protein</topology>
    </subcellularLocation>
</comment>
<evidence type="ECO:0000256" key="2">
    <source>
        <dbReference type="ARBA" id="ARBA00022692"/>
    </source>
</evidence>
<organism evidence="7">
    <name type="scientific">Phaffia rhodozyma</name>
    <name type="common">Yeast</name>
    <name type="synonym">Xanthophyllomyces dendrorhous</name>
    <dbReference type="NCBI Taxonomy" id="264483"/>
    <lineage>
        <taxon>Eukaryota</taxon>
        <taxon>Fungi</taxon>
        <taxon>Dikarya</taxon>
        <taxon>Basidiomycota</taxon>
        <taxon>Agaricomycotina</taxon>
        <taxon>Tremellomycetes</taxon>
        <taxon>Cystofilobasidiales</taxon>
        <taxon>Mrakiaceae</taxon>
        <taxon>Phaffia</taxon>
    </lineage>
</organism>
<feature type="region of interest" description="Disordered" evidence="5">
    <location>
        <begin position="97"/>
        <end position="125"/>
    </location>
</feature>
<feature type="compositionally biased region" description="Low complexity" evidence="5">
    <location>
        <begin position="275"/>
        <end position="313"/>
    </location>
</feature>
<dbReference type="SMR" id="A0A0F7ST17"/>
<dbReference type="GO" id="GO:0071944">
    <property type="term" value="C:cell periphery"/>
    <property type="evidence" value="ECO:0007669"/>
    <property type="project" value="UniProtKB-ARBA"/>
</dbReference>
<protein>
    <submittedName>
        <fullName evidence="7">Glycophorin</fullName>
    </submittedName>
</protein>
<reference evidence="7" key="1">
    <citation type="submission" date="2014-08" db="EMBL/GenBank/DDBJ databases">
        <authorList>
            <person name="Sharma Rahul"/>
            <person name="Thines Marco"/>
        </authorList>
    </citation>
    <scope>NUCLEOTIDE SEQUENCE</scope>
</reference>
<keyword evidence="2 6" id="KW-0812">Transmembrane</keyword>
<proteinExistence type="predicted"/>
<keyword evidence="3 6" id="KW-1133">Transmembrane helix</keyword>
<keyword evidence="4 6" id="KW-0472">Membrane</keyword>
<feature type="compositionally biased region" description="Basic and acidic residues" evidence="5">
    <location>
        <begin position="254"/>
        <end position="274"/>
    </location>
</feature>
<evidence type="ECO:0000256" key="5">
    <source>
        <dbReference type="SAM" id="MobiDB-lite"/>
    </source>
</evidence>
<dbReference type="AlphaFoldDB" id="A0A0F7ST17"/>
<feature type="compositionally biased region" description="Polar residues" evidence="5">
    <location>
        <begin position="314"/>
        <end position="325"/>
    </location>
</feature>
<dbReference type="PANTHER" id="PTHR15549:SF30">
    <property type="entry name" value="MID2 DOMAIN-CONTAINING PROTEIN"/>
    <property type="match status" value="1"/>
</dbReference>
<sequence>MLSLATSSSIPSSSSSSTPSSSSDSPTPTAIFLTSSPASYSSSSVSALQEGVIRPSARFKRSRILIIVLSVVAGCIFLLLLLFVILRRRRRYRFHDRPEDDFQPDSVGRRDLSEKPERYQGSITDEPVVRPRRFSSISKRLWQDPPKRPLTPSWGPLPTFPDSASLMTVGSHERQLTPRFEIVSRDGLLGDNGSGHGARPWNLQRGYSDPMLNRPTGRAIEIAPIIIHRPSEGETEAEQEINPEEEAEEEDKGNEDVAQREVGEEEGFNRKSVEKSSTGSTSSSVLGYYSRSLRAPHQSTSEFCEPSSSSHSFDTGTKSSSTSQPVLDHYQAEPLNDHPNQWTTPATSLLAPPPKPPKSLYRLTPALKTQMSLTTDSRQNSGFTLDGSNPFTD</sequence>
<dbReference type="EMBL" id="LN483157">
    <property type="protein sequence ID" value="CED83700.1"/>
    <property type="molecule type" value="Genomic_DNA"/>
</dbReference>
<feature type="region of interest" description="Disordered" evidence="5">
    <location>
        <begin position="227"/>
        <end position="359"/>
    </location>
</feature>
<evidence type="ECO:0000256" key="1">
    <source>
        <dbReference type="ARBA" id="ARBA00004167"/>
    </source>
</evidence>
<evidence type="ECO:0000313" key="7">
    <source>
        <dbReference type="EMBL" id="CED83700.1"/>
    </source>
</evidence>
<evidence type="ECO:0000256" key="4">
    <source>
        <dbReference type="ARBA" id="ARBA00023136"/>
    </source>
</evidence>
<evidence type="ECO:0000256" key="3">
    <source>
        <dbReference type="ARBA" id="ARBA00022989"/>
    </source>
</evidence>
<feature type="region of interest" description="Disordered" evidence="5">
    <location>
        <begin position="1"/>
        <end position="28"/>
    </location>
</feature>
<dbReference type="GO" id="GO:0016020">
    <property type="term" value="C:membrane"/>
    <property type="evidence" value="ECO:0007669"/>
    <property type="project" value="UniProtKB-SubCell"/>
</dbReference>
<name>A0A0F7ST17_PHARH</name>
<feature type="compositionally biased region" description="Acidic residues" evidence="5">
    <location>
        <begin position="233"/>
        <end position="253"/>
    </location>
</feature>
<dbReference type="InterPro" id="IPR051694">
    <property type="entry name" value="Immunoregulatory_rcpt-like"/>
</dbReference>
<feature type="compositionally biased region" description="Basic and acidic residues" evidence="5">
    <location>
        <begin position="107"/>
        <end position="118"/>
    </location>
</feature>
<feature type="transmembrane region" description="Helical" evidence="6">
    <location>
        <begin position="64"/>
        <end position="86"/>
    </location>
</feature>
<dbReference type="PANTHER" id="PTHR15549">
    <property type="entry name" value="PAIRED IMMUNOGLOBULIN-LIKE TYPE 2 RECEPTOR"/>
    <property type="match status" value="1"/>
</dbReference>
<accession>A0A0F7ST17</accession>